<feature type="domain" description="Laminin G" evidence="8">
    <location>
        <begin position="23"/>
        <end position="212"/>
    </location>
</feature>
<dbReference type="FunFam" id="2.10.25.10:FF:000015">
    <property type="entry name" value="neurexin-1 isoform X1"/>
    <property type="match status" value="1"/>
</dbReference>
<evidence type="ECO:0000256" key="6">
    <source>
        <dbReference type="ARBA" id="ARBA00023157"/>
    </source>
</evidence>
<dbReference type="CDD" id="cd00110">
    <property type="entry name" value="LamG"/>
    <property type="match status" value="6"/>
</dbReference>
<dbReference type="PANTHER" id="PTHR15036">
    <property type="entry name" value="PIKACHURIN-LIKE PROTEIN"/>
    <property type="match status" value="1"/>
</dbReference>
<feature type="domain" description="Laminin G" evidence="8">
    <location>
        <begin position="893"/>
        <end position="1069"/>
    </location>
</feature>
<organism evidence="10 11">
    <name type="scientific">Ciona intestinalis</name>
    <name type="common">Transparent sea squirt</name>
    <name type="synonym">Ascidia intestinalis</name>
    <dbReference type="NCBI Taxonomy" id="7719"/>
    <lineage>
        <taxon>Eukaryota</taxon>
        <taxon>Metazoa</taxon>
        <taxon>Chordata</taxon>
        <taxon>Tunicata</taxon>
        <taxon>Ascidiacea</taxon>
        <taxon>Phlebobranchia</taxon>
        <taxon>Cionidae</taxon>
        <taxon>Ciona</taxon>
    </lineage>
</organism>
<dbReference type="Ensembl" id="ENSCINT00000010501.3">
    <property type="protein sequence ID" value="ENSCINP00000010501.3"/>
    <property type="gene ID" value="ENSCING00000005088.3"/>
</dbReference>
<dbReference type="PROSITE" id="PS50025">
    <property type="entry name" value="LAM_G_DOMAIN"/>
    <property type="match status" value="6"/>
</dbReference>
<dbReference type="InterPro" id="IPR001791">
    <property type="entry name" value="Laminin_G"/>
</dbReference>
<evidence type="ECO:0000256" key="5">
    <source>
        <dbReference type="ARBA" id="ARBA00023136"/>
    </source>
</evidence>
<dbReference type="SUPFAM" id="SSF49899">
    <property type="entry name" value="Concanavalin A-like lectins/glucanases"/>
    <property type="match status" value="6"/>
</dbReference>
<dbReference type="Gene3D" id="2.60.120.200">
    <property type="match status" value="6"/>
</dbReference>
<reference evidence="10" key="4">
    <citation type="submission" date="2025-09" db="UniProtKB">
        <authorList>
            <consortium name="Ensembl"/>
        </authorList>
    </citation>
    <scope>IDENTIFICATION</scope>
</reference>
<feature type="domain" description="EGF-like" evidence="9">
    <location>
        <begin position="656"/>
        <end position="693"/>
    </location>
</feature>
<dbReference type="InterPro" id="IPR000152">
    <property type="entry name" value="EGF-type_Asp/Asn_hydroxyl_site"/>
</dbReference>
<dbReference type="GO" id="GO:0016020">
    <property type="term" value="C:membrane"/>
    <property type="evidence" value="ECO:0007669"/>
    <property type="project" value="UniProtKB-SubCell"/>
</dbReference>
<dbReference type="InParanoid" id="F6WKV2"/>
<keyword evidence="3" id="KW-0812">Transmembrane</keyword>
<evidence type="ECO:0000259" key="9">
    <source>
        <dbReference type="PROSITE" id="PS50026"/>
    </source>
</evidence>
<dbReference type="InterPro" id="IPR000742">
    <property type="entry name" value="EGF"/>
</dbReference>
<feature type="domain" description="EGF-like" evidence="9">
    <location>
        <begin position="201"/>
        <end position="240"/>
    </location>
</feature>
<dbReference type="PANTHER" id="PTHR15036:SF89">
    <property type="entry name" value="NEUREXIN 1, ISOFORM F"/>
    <property type="match status" value="1"/>
</dbReference>
<comment type="caution">
    <text evidence="7">Lacks conserved residue(s) required for the propagation of feature annotation.</text>
</comment>
<dbReference type="SMART" id="SM00181">
    <property type="entry name" value="EGF"/>
    <property type="match status" value="3"/>
</dbReference>
<keyword evidence="5" id="KW-0472">Membrane</keyword>
<feature type="domain" description="EGF-like" evidence="9">
    <location>
        <begin position="1081"/>
        <end position="1118"/>
    </location>
</feature>
<feature type="domain" description="Laminin G" evidence="8">
    <location>
        <begin position="269"/>
        <end position="465"/>
    </location>
</feature>
<evidence type="ECO:0000259" key="8">
    <source>
        <dbReference type="PROSITE" id="PS50025"/>
    </source>
</evidence>
<dbReference type="FunCoup" id="F6WKV2">
    <property type="interactions" value="16"/>
</dbReference>
<accession>F6WKV2</accession>
<proteinExistence type="predicted"/>
<dbReference type="HOGENOM" id="CLU_001710_0_1_1"/>
<feature type="domain" description="Laminin G" evidence="8">
    <location>
        <begin position="696"/>
        <end position="879"/>
    </location>
</feature>
<keyword evidence="11" id="KW-1185">Reference proteome</keyword>
<reference evidence="10" key="3">
    <citation type="submission" date="2025-08" db="UniProtKB">
        <authorList>
            <consortium name="Ensembl"/>
        </authorList>
    </citation>
    <scope>IDENTIFICATION</scope>
</reference>
<feature type="domain" description="Laminin G" evidence="8">
    <location>
        <begin position="1122"/>
        <end position="1320"/>
    </location>
</feature>
<dbReference type="CDD" id="cd00054">
    <property type="entry name" value="EGF_CA"/>
    <property type="match status" value="2"/>
</dbReference>
<comment type="subcellular location">
    <subcellularLocation>
        <location evidence="1">Membrane</location>
    </subcellularLocation>
</comment>
<dbReference type="PROSITE" id="PS00010">
    <property type="entry name" value="ASX_HYDROXYL"/>
    <property type="match status" value="1"/>
</dbReference>
<dbReference type="STRING" id="7719.ENSCINP00000010501"/>
<dbReference type="Pfam" id="PF02210">
    <property type="entry name" value="Laminin_G_2"/>
    <property type="match status" value="6"/>
</dbReference>
<sequence>MCFYRFEKKSTALAAELSTSPSTYRFPGTNGQFSKFPPWNTRVNINQQKSLSLQFRTQRENSFLLYLDDGGRGSYIYLSLRNRTIRLRYKFGDTAPAVLTCGSNLNDKRWHSVSVQRVSPSITLTVDGNSVVGVIQITSHSELITGSYTYVGSLPKNYRTQALSLPFAFFDGKFVGSVRQVMINGRFVRTISKQQVQEIPGNQLCSELRNPCQNQGACYVKEGKQACDCSTTRFDGKFCELLIYQNHFSFNSHVHFARKNTNKTIDEAVATFRGSEWLSYDLSQQPVSSYSDRIILSFKTRQRNGLMFHTGKSADFVNLSLKQGVVQLVVNLGSGAIEILVEPVNGSFNDNTWHSVTVNRTLKRHVWHCHHRRRHCNVDIAVDEARVFSRHIQDEYSQLTLDDVIYVGGSPDTSQLPGSEIPNNFIGCLKEVSYANNDFMRLSLSRLARDHDRSLSVNGNLDFVCEDEDVTGPLSFLTPQSYLLIPGWKNSHQGSIECNFRTNEPNGLLLYGSGQSSDVFALELNRGLMYIVCNLGSGVSRYRSDRNRRLDDGEWHRVSVNRQGKDILMSIDGVAKRFRVEGSNTNLDLNGPLSLAGVDFGGNFERLPNLWTAPLREGFVGCVRDLRMDGEELDVQVVLERKQNTGDIGPYCRNLGESKCSSNPCFNGATCKDGVNRFICDCTNTSYKGDTCSEAVMASGYDGTQYMRFPMTYTVQTEGEEISLRFKTPLSSGLLFATTSNRSRDKIMIEIVQKGRIKLTINIDCSMKNCTAPRQGPDTMYIEGGFNDRAWHTVTVSRRGQRVALNVDGRTKQRTLIGRHNKLEFDIIHLGRIMTSQPTSSAGNLERNVITSGFVGHLENVVFNQNYLIDSCMDSSIQCVTNASWGNSFIVANPVSFRGPDSYIALRTLDAYVSMNLFFSLKTTVQDGLLMYNAGSGSDFIAVEIVAGKIYYVYNLGNGPQIMSVAPIVNDNEWHDVRIIRDEKNRHILSVDRVQVTHRGTSARKNLDLSGDLYVGGVRQDMFYNKLPEQISSRTGFRGCIGSLDLNGRISSIIGRDQISSAGTVVMGCLGNVLSLDHKPPTASCTPDSCSNGGICRQEWDNFSCDCSMTSYVGRRCQQQDTTYRFGPGNGIILYRWMNTYPSTRVDEFTIGFTTSVRDCAIMRVDGKVEQDFVQLTIENGRVTLRFNIGNSDVKLQEHSPVSDGQYHTVRVRRKWMNATLRVDNWPERTATTTGGSRDRFALAKPSIPTSVLSTVETWLRSKEYSNTVFNSQSVIQIGGLLDQSSPYFHGQMMGFFFNDVRVFQLAAQGDPSVQLIGDVEIIGEHSLANPTISAITPPTTTMATLTTFSTTKSSKTMVGNGCEDEDLCLNSSGKHIFILPHFMI</sequence>
<dbReference type="Proteomes" id="UP000008144">
    <property type="component" value="Chromosome 3"/>
</dbReference>
<evidence type="ECO:0000313" key="10">
    <source>
        <dbReference type="Ensembl" id="ENSCINP00000010501.3"/>
    </source>
</evidence>
<feature type="domain" description="Laminin G" evidence="8">
    <location>
        <begin position="472"/>
        <end position="652"/>
    </location>
</feature>
<dbReference type="GeneTree" id="ENSGT00940000155978"/>
<evidence type="ECO:0000256" key="7">
    <source>
        <dbReference type="PROSITE-ProRule" id="PRU00076"/>
    </source>
</evidence>
<dbReference type="InterPro" id="IPR050372">
    <property type="entry name" value="Neurexin-related_CASP"/>
</dbReference>
<dbReference type="SMART" id="SM00282">
    <property type="entry name" value="LamG"/>
    <property type="match status" value="6"/>
</dbReference>
<evidence type="ECO:0000256" key="1">
    <source>
        <dbReference type="ARBA" id="ARBA00004370"/>
    </source>
</evidence>
<dbReference type="Gene3D" id="2.10.25.10">
    <property type="entry name" value="Laminin"/>
    <property type="match status" value="3"/>
</dbReference>
<dbReference type="PROSITE" id="PS50026">
    <property type="entry name" value="EGF_3"/>
    <property type="match status" value="3"/>
</dbReference>
<dbReference type="InterPro" id="IPR013320">
    <property type="entry name" value="ConA-like_dom_sf"/>
</dbReference>
<keyword evidence="6" id="KW-1015">Disulfide bond</keyword>
<evidence type="ECO:0000256" key="2">
    <source>
        <dbReference type="ARBA" id="ARBA00022536"/>
    </source>
</evidence>
<protein>
    <submittedName>
        <fullName evidence="10">Uncharacterized protein</fullName>
    </submittedName>
</protein>
<dbReference type="EMBL" id="EAAA01001632">
    <property type="status" value="NOT_ANNOTATED_CDS"/>
    <property type="molecule type" value="Genomic_DNA"/>
</dbReference>
<dbReference type="OMA" id="IKFSLQC"/>
<dbReference type="Pfam" id="PF00008">
    <property type="entry name" value="EGF"/>
    <property type="match status" value="1"/>
</dbReference>
<keyword evidence="2 7" id="KW-0245">EGF-like domain</keyword>
<evidence type="ECO:0000256" key="3">
    <source>
        <dbReference type="ARBA" id="ARBA00022692"/>
    </source>
</evidence>
<evidence type="ECO:0000313" key="11">
    <source>
        <dbReference type="Proteomes" id="UP000008144"/>
    </source>
</evidence>
<name>F6WKV2_CIOIN</name>
<keyword evidence="4" id="KW-1133">Transmembrane helix</keyword>
<reference evidence="11" key="1">
    <citation type="journal article" date="2002" name="Science">
        <title>The draft genome of Ciona intestinalis: insights into chordate and vertebrate origins.</title>
        <authorList>
            <person name="Dehal P."/>
            <person name="Satou Y."/>
            <person name="Campbell R.K."/>
            <person name="Chapman J."/>
            <person name="Degnan B."/>
            <person name="De Tomaso A."/>
            <person name="Davidson B."/>
            <person name="Di Gregorio A."/>
            <person name="Gelpke M."/>
            <person name="Goodstein D.M."/>
            <person name="Harafuji N."/>
            <person name="Hastings K.E."/>
            <person name="Ho I."/>
            <person name="Hotta K."/>
            <person name="Huang W."/>
            <person name="Kawashima T."/>
            <person name="Lemaire P."/>
            <person name="Martinez D."/>
            <person name="Meinertzhagen I.A."/>
            <person name="Necula S."/>
            <person name="Nonaka M."/>
            <person name="Putnam N."/>
            <person name="Rash S."/>
            <person name="Saiga H."/>
            <person name="Satake M."/>
            <person name="Terry A."/>
            <person name="Yamada L."/>
            <person name="Wang H.G."/>
            <person name="Awazu S."/>
            <person name="Azumi K."/>
            <person name="Boore J."/>
            <person name="Branno M."/>
            <person name="Chin-Bow S."/>
            <person name="DeSantis R."/>
            <person name="Doyle S."/>
            <person name="Francino P."/>
            <person name="Keys D.N."/>
            <person name="Haga S."/>
            <person name="Hayashi H."/>
            <person name="Hino K."/>
            <person name="Imai K.S."/>
            <person name="Inaba K."/>
            <person name="Kano S."/>
            <person name="Kobayashi K."/>
            <person name="Kobayashi M."/>
            <person name="Lee B.I."/>
            <person name="Makabe K.W."/>
            <person name="Manohar C."/>
            <person name="Matassi G."/>
            <person name="Medina M."/>
            <person name="Mochizuki Y."/>
            <person name="Mount S."/>
            <person name="Morishita T."/>
            <person name="Miura S."/>
            <person name="Nakayama A."/>
            <person name="Nishizaka S."/>
            <person name="Nomoto H."/>
            <person name="Ohta F."/>
            <person name="Oishi K."/>
            <person name="Rigoutsos I."/>
            <person name="Sano M."/>
            <person name="Sasaki A."/>
            <person name="Sasakura Y."/>
            <person name="Shoguchi E."/>
            <person name="Shin-i T."/>
            <person name="Spagnuolo A."/>
            <person name="Stainier D."/>
            <person name="Suzuki M.M."/>
            <person name="Tassy O."/>
            <person name="Takatori N."/>
            <person name="Tokuoka M."/>
            <person name="Yagi K."/>
            <person name="Yoshizaki F."/>
            <person name="Wada S."/>
            <person name="Zhang C."/>
            <person name="Hyatt P.D."/>
            <person name="Larimer F."/>
            <person name="Detter C."/>
            <person name="Doggett N."/>
            <person name="Glavina T."/>
            <person name="Hawkins T."/>
            <person name="Richardson P."/>
            <person name="Lucas S."/>
            <person name="Kohara Y."/>
            <person name="Levine M."/>
            <person name="Satoh N."/>
            <person name="Rokhsar D.S."/>
        </authorList>
    </citation>
    <scope>NUCLEOTIDE SEQUENCE [LARGE SCALE GENOMIC DNA]</scope>
</reference>
<evidence type="ECO:0000256" key="4">
    <source>
        <dbReference type="ARBA" id="ARBA00022989"/>
    </source>
</evidence>
<reference evidence="10" key="2">
    <citation type="journal article" date="2008" name="Genome Biol.">
        <title>Improved genome assembly and evidence-based global gene model set for the chordate Ciona intestinalis: new insight into intron and operon populations.</title>
        <authorList>
            <person name="Satou Y."/>
            <person name="Mineta K."/>
            <person name="Ogasawara M."/>
            <person name="Sasakura Y."/>
            <person name="Shoguchi E."/>
            <person name="Ueno K."/>
            <person name="Yamada L."/>
            <person name="Matsumoto J."/>
            <person name="Wasserscheid J."/>
            <person name="Dewar K."/>
            <person name="Wiley G.B."/>
            <person name="Macmil S.L."/>
            <person name="Roe B.A."/>
            <person name="Zeller R.W."/>
            <person name="Hastings K.E."/>
            <person name="Lemaire P."/>
            <person name="Lindquist E."/>
            <person name="Endo T."/>
            <person name="Hotta K."/>
            <person name="Inaba K."/>
        </authorList>
    </citation>
    <scope>NUCLEOTIDE SEQUENCE [LARGE SCALE GENOMIC DNA]</scope>
    <source>
        <strain evidence="10">wild type</strain>
    </source>
</reference>